<sequence length="258" mass="29076">MPPQTPTPNLLSDLQAYYTSIPPITRFLTTATLLTSLLPAFGLVHPTRLLFIPSKILAFELWRTLTPFFWMPLGFSFLMHLYFLGQNSADLERGFFGGRRADFLVFLGFSAVVINIAAYFLELYSLVDPLLLALIYVWSTANGSRPVSFLFGIQFQAMYLPYVLVAMDVLQGNVFPIPKLLGIAVGWVYWYLEKVVPERGGRRVLVAPRVLDEYVGEGEGRRAEGYVAIPPQRRPGVQPSVTENMRHRWGTGRRLGTG</sequence>
<evidence type="ECO:0000256" key="3">
    <source>
        <dbReference type="ARBA" id="ARBA00022692"/>
    </source>
</evidence>
<dbReference type="Proteomes" id="UP000053201">
    <property type="component" value="Unassembled WGS sequence"/>
</dbReference>
<dbReference type="InterPro" id="IPR035952">
    <property type="entry name" value="Rhomboid-like_sf"/>
</dbReference>
<feature type="transmembrane region" description="Helical" evidence="7">
    <location>
        <begin position="173"/>
        <end position="192"/>
    </location>
</feature>
<organism evidence="8 9">
    <name type="scientific">Spizellomyces punctatus (strain DAOM BR117)</name>
    <dbReference type="NCBI Taxonomy" id="645134"/>
    <lineage>
        <taxon>Eukaryota</taxon>
        <taxon>Fungi</taxon>
        <taxon>Fungi incertae sedis</taxon>
        <taxon>Chytridiomycota</taxon>
        <taxon>Chytridiomycota incertae sedis</taxon>
        <taxon>Chytridiomycetes</taxon>
        <taxon>Spizellomycetales</taxon>
        <taxon>Spizellomycetaceae</taxon>
        <taxon>Spizellomyces</taxon>
    </lineage>
</organism>
<keyword evidence="9" id="KW-1185">Reference proteome</keyword>
<dbReference type="GO" id="GO:0006950">
    <property type="term" value="P:response to stress"/>
    <property type="evidence" value="ECO:0007669"/>
    <property type="project" value="UniProtKB-ARBA"/>
</dbReference>
<proteinExistence type="inferred from homology"/>
<evidence type="ECO:0000256" key="7">
    <source>
        <dbReference type="RuleBase" id="RU363059"/>
    </source>
</evidence>
<dbReference type="Pfam" id="PF04511">
    <property type="entry name" value="DER1"/>
    <property type="match status" value="1"/>
</dbReference>
<dbReference type="GO" id="GO:0005789">
    <property type="term" value="C:endoplasmic reticulum membrane"/>
    <property type="evidence" value="ECO:0007669"/>
    <property type="project" value="UniProtKB-SubCell"/>
</dbReference>
<dbReference type="RefSeq" id="XP_016612139.1">
    <property type="nucleotide sequence ID" value="XM_016757093.1"/>
</dbReference>
<feature type="transmembrane region" description="Helical" evidence="7">
    <location>
        <begin position="24"/>
        <end position="44"/>
    </location>
</feature>
<keyword evidence="3 7" id="KW-0812">Transmembrane</keyword>
<evidence type="ECO:0000313" key="9">
    <source>
        <dbReference type="Proteomes" id="UP000053201"/>
    </source>
</evidence>
<dbReference type="SUPFAM" id="SSF144091">
    <property type="entry name" value="Rhomboid-like"/>
    <property type="match status" value="1"/>
</dbReference>
<dbReference type="OrthoDB" id="1716531at2759"/>
<accession>A0A0L0HT84</accession>
<feature type="transmembrane region" description="Helical" evidence="7">
    <location>
        <begin position="65"/>
        <end position="83"/>
    </location>
</feature>
<dbReference type="OMA" id="LWRCVTS"/>
<dbReference type="FunCoup" id="A0A0L0HT84">
    <property type="interactions" value="7"/>
</dbReference>
<dbReference type="InParanoid" id="A0A0L0HT84"/>
<evidence type="ECO:0000313" key="8">
    <source>
        <dbReference type="EMBL" id="KND04100.1"/>
    </source>
</evidence>
<comment type="function">
    <text evidence="7">May be involved in the degradation of misfolded endoplasmic reticulum (ER) luminal proteins.</text>
</comment>
<reference evidence="8 9" key="1">
    <citation type="submission" date="2009-08" db="EMBL/GenBank/DDBJ databases">
        <title>The Genome Sequence of Spizellomyces punctatus strain DAOM BR117.</title>
        <authorList>
            <consortium name="The Broad Institute Genome Sequencing Platform"/>
            <person name="Russ C."/>
            <person name="Cuomo C."/>
            <person name="Shea T."/>
            <person name="Young S.K."/>
            <person name="Zeng Q."/>
            <person name="Koehrsen M."/>
            <person name="Haas B."/>
            <person name="Borodovsky M."/>
            <person name="Guigo R."/>
            <person name="Alvarado L."/>
            <person name="Berlin A."/>
            <person name="Bochicchio J."/>
            <person name="Borenstein D."/>
            <person name="Chapman S."/>
            <person name="Chen Z."/>
            <person name="Engels R."/>
            <person name="Freedman E."/>
            <person name="Gellesch M."/>
            <person name="Goldberg J."/>
            <person name="Griggs A."/>
            <person name="Gujja S."/>
            <person name="Heiman D."/>
            <person name="Hepburn T."/>
            <person name="Howarth C."/>
            <person name="Jen D."/>
            <person name="Larson L."/>
            <person name="Lewis B."/>
            <person name="Mehta T."/>
            <person name="Park D."/>
            <person name="Pearson M."/>
            <person name="Roberts A."/>
            <person name="Saif S."/>
            <person name="Shenoy N."/>
            <person name="Sisk P."/>
            <person name="Stolte C."/>
            <person name="Sykes S."/>
            <person name="Thomson T."/>
            <person name="Walk T."/>
            <person name="White J."/>
            <person name="Yandava C."/>
            <person name="Burger G."/>
            <person name="Gray M.W."/>
            <person name="Holland P.W.H."/>
            <person name="King N."/>
            <person name="Lang F.B.F."/>
            <person name="Roger A.J."/>
            <person name="Ruiz-Trillo I."/>
            <person name="Lander E."/>
            <person name="Nusbaum C."/>
        </authorList>
    </citation>
    <scope>NUCLEOTIDE SEQUENCE [LARGE SCALE GENOMIC DNA]</scope>
    <source>
        <strain evidence="8 9">DAOM BR117</strain>
    </source>
</reference>
<dbReference type="InterPro" id="IPR007599">
    <property type="entry name" value="DER1"/>
</dbReference>
<evidence type="ECO:0000256" key="4">
    <source>
        <dbReference type="ARBA" id="ARBA00022824"/>
    </source>
</evidence>
<dbReference type="EMBL" id="KQ257451">
    <property type="protein sequence ID" value="KND04100.1"/>
    <property type="molecule type" value="Genomic_DNA"/>
</dbReference>
<evidence type="ECO:0000256" key="5">
    <source>
        <dbReference type="ARBA" id="ARBA00022989"/>
    </source>
</evidence>
<gene>
    <name evidence="8" type="ORF">SPPG_08943</name>
</gene>
<dbReference type="eggNOG" id="KOG0858">
    <property type="taxonomic scope" value="Eukaryota"/>
</dbReference>
<feature type="transmembrane region" description="Helical" evidence="7">
    <location>
        <begin position="103"/>
        <end position="127"/>
    </location>
</feature>
<name>A0A0L0HT84_SPIPD</name>
<dbReference type="VEuPathDB" id="FungiDB:SPPG_08943"/>
<evidence type="ECO:0000256" key="6">
    <source>
        <dbReference type="ARBA" id="ARBA00023136"/>
    </source>
</evidence>
<keyword evidence="6 7" id="KW-0472">Membrane</keyword>
<dbReference type="AlphaFoldDB" id="A0A0L0HT84"/>
<dbReference type="PANTHER" id="PTHR11009">
    <property type="entry name" value="DER1-LIKE PROTEIN, DERLIN"/>
    <property type="match status" value="1"/>
</dbReference>
<comment type="similarity">
    <text evidence="2 7">Belongs to the derlin family.</text>
</comment>
<comment type="subcellular location">
    <subcellularLocation>
        <location evidence="1 7">Endoplasmic reticulum membrane</location>
        <topology evidence="1 7">Multi-pass membrane protein</topology>
    </subcellularLocation>
</comment>
<keyword evidence="4 7" id="KW-0256">Endoplasmic reticulum</keyword>
<evidence type="ECO:0000256" key="1">
    <source>
        <dbReference type="ARBA" id="ARBA00004477"/>
    </source>
</evidence>
<dbReference type="GeneID" id="27692068"/>
<dbReference type="STRING" id="645134.A0A0L0HT84"/>
<protein>
    <recommendedName>
        <fullName evidence="7">Derlin</fullName>
    </recommendedName>
</protein>
<keyword evidence="5 7" id="KW-1133">Transmembrane helix</keyword>
<evidence type="ECO:0000256" key="2">
    <source>
        <dbReference type="ARBA" id="ARBA00008917"/>
    </source>
</evidence>